<comment type="caution">
    <text evidence="2">The sequence shown here is derived from an EMBL/GenBank/DDBJ whole genome shotgun (WGS) entry which is preliminary data.</text>
</comment>
<feature type="region of interest" description="Disordered" evidence="1">
    <location>
        <begin position="1"/>
        <end position="79"/>
    </location>
</feature>
<accession>A0ABV9DH66</accession>
<sequence length="79" mass="8840">MDKHKRETIESAKKVGDKTFDTNDYNSSDQTDQGTAITHEQATDDYTEGTIDGKIDKLGKNGQLENSEGESIRRKGFDE</sequence>
<dbReference type="Proteomes" id="UP001595989">
    <property type="component" value="Unassembled WGS sequence"/>
</dbReference>
<reference evidence="3" key="1">
    <citation type="journal article" date="2019" name="Int. J. Syst. Evol. Microbiol.">
        <title>The Global Catalogue of Microorganisms (GCM) 10K type strain sequencing project: providing services to taxonomists for standard genome sequencing and annotation.</title>
        <authorList>
            <consortium name="The Broad Institute Genomics Platform"/>
            <consortium name="The Broad Institute Genome Sequencing Center for Infectious Disease"/>
            <person name="Wu L."/>
            <person name="Ma J."/>
        </authorList>
    </citation>
    <scope>NUCLEOTIDE SEQUENCE [LARGE SCALE GENOMIC DNA]</scope>
    <source>
        <strain evidence="3">CGMCC 4.7426</strain>
    </source>
</reference>
<organism evidence="2 3">
    <name type="scientific">Virgibacillus kekensis</name>
    <dbReference type="NCBI Taxonomy" id="202261"/>
    <lineage>
        <taxon>Bacteria</taxon>
        <taxon>Bacillati</taxon>
        <taxon>Bacillota</taxon>
        <taxon>Bacilli</taxon>
        <taxon>Bacillales</taxon>
        <taxon>Bacillaceae</taxon>
        <taxon>Virgibacillus</taxon>
    </lineage>
</organism>
<keyword evidence="3" id="KW-1185">Reference proteome</keyword>
<feature type="compositionally biased region" description="Basic and acidic residues" evidence="1">
    <location>
        <begin position="70"/>
        <end position="79"/>
    </location>
</feature>
<evidence type="ECO:0000313" key="2">
    <source>
        <dbReference type="EMBL" id="MFC4557203.1"/>
    </source>
</evidence>
<proteinExistence type="predicted"/>
<dbReference type="EMBL" id="JBHSFU010000003">
    <property type="protein sequence ID" value="MFC4557203.1"/>
    <property type="molecule type" value="Genomic_DNA"/>
</dbReference>
<protein>
    <submittedName>
        <fullName evidence="2">YozQ family protein</fullName>
    </submittedName>
</protein>
<feature type="compositionally biased region" description="Basic and acidic residues" evidence="1">
    <location>
        <begin position="1"/>
        <end position="21"/>
    </location>
</feature>
<dbReference type="RefSeq" id="WP_390293143.1">
    <property type="nucleotide sequence ID" value="NZ_JBHSFU010000003.1"/>
</dbReference>
<name>A0ABV9DH66_9BACI</name>
<feature type="compositionally biased region" description="Polar residues" evidence="1">
    <location>
        <begin position="22"/>
        <end position="40"/>
    </location>
</feature>
<evidence type="ECO:0000256" key="1">
    <source>
        <dbReference type="SAM" id="MobiDB-lite"/>
    </source>
</evidence>
<dbReference type="Pfam" id="PF13217">
    <property type="entry name" value="DUF4025"/>
    <property type="match status" value="1"/>
</dbReference>
<gene>
    <name evidence="2" type="ORF">ACFO3D_03115</name>
</gene>
<evidence type="ECO:0000313" key="3">
    <source>
        <dbReference type="Proteomes" id="UP001595989"/>
    </source>
</evidence>
<dbReference type="InterPro" id="IPR025100">
    <property type="entry name" value="DUF4025"/>
</dbReference>